<organism evidence="2 3">
    <name type="scientific">Protopolystoma xenopodis</name>
    <dbReference type="NCBI Taxonomy" id="117903"/>
    <lineage>
        <taxon>Eukaryota</taxon>
        <taxon>Metazoa</taxon>
        <taxon>Spiralia</taxon>
        <taxon>Lophotrochozoa</taxon>
        <taxon>Platyhelminthes</taxon>
        <taxon>Monogenea</taxon>
        <taxon>Polyopisthocotylea</taxon>
        <taxon>Polystomatidea</taxon>
        <taxon>Polystomatidae</taxon>
        <taxon>Protopolystoma</taxon>
    </lineage>
</organism>
<keyword evidence="3" id="KW-1185">Reference proteome</keyword>
<proteinExistence type="predicted"/>
<evidence type="ECO:0000313" key="2">
    <source>
        <dbReference type="EMBL" id="VEL19274.1"/>
    </source>
</evidence>
<reference evidence="2" key="1">
    <citation type="submission" date="2018-11" db="EMBL/GenBank/DDBJ databases">
        <authorList>
            <consortium name="Pathogen Informatics"/>
        </authorList>
    </citation>
    <scope>NUCLEOTIDE SEQUENCE</scope>
</reference>
<name>A0A448WSR2_9PLAT</name>
<evidence type="ECO:0000256" key="1">
    <source>
        <dbReference type="SAM" id="MobiDB-lite"/>
    </source>
</evidence>
<evidence type="ECO:0000313" key="3">
    <source>
        <dbReference type="Proteomes" id="UP000784294"/>
    </source>
</evidence>
<accession>A0A448WSR2</accession>
<comment type="caution">
    <text evidence="2">The sequence shown here is derived from an EMBL/GenBank/DDBJ whole genome shotgun (WGS) entry which is preliminary data.</text>
</comment>
<dbReference type="Proteomes" id="UP000784294">
    <property type="component" value="Unassembled WGS sequence"/>
</dbReference>
<feature type="region of interest" description="Disordered" evidence="1">
    <location>
        <begin position="32"/>
        <end position="63"/>
    </location>
</feature>
<feature type="compositionally biased region" description="Polar residues" evidence="1">
    <location>
        <begin position="33"/>
        <end position="54"/>
    </location>
</feature>
<gene>
    <name evidence="2" type="ORF">PXEA_LOCUS12714</name>
</gene>
<dbReference type="AlphaFoldDB" id="A0A448WSR2"/>
<protein>
    <submittedName>
        <fullName evidence="2">Uncharacterized protein</fullName>
    </submittedName>
</protein>
<sequence>MSHITLSFQTPLSIREADLYLDDFYLPEIPYLPSSSDSQPPKDNIVNTSRQSNGHRPAIIDKPLGSGTIEVTEVSQLRDHIDRLERANRNLLLRLVGRDLKQ</sequence>
<dbReference type="EMBL" id="CAAALY010040863">
    <property type="protein sequence ID" value="VEL19274.1"/>
    <property type="molecule type" value="Genomic_DNA"/>
</dbReference>